<sequence length="564" mass="62964">MEDDPNLILILRGRKESDTQVLLLPHNTERYIVTRSKSAPTYNEYFESLHLTFNKPPTDITRGFLFGTDKKRCDVLLSERESPHLSGVHFCITFDVEGRLVLRDVSTKQTAVSHDGLEAEHWRRGFTWVLSLDRVTPCIHLLNGISLEIKIPTHNSRRCQEQYQENVKAYLEASNDQSLALGGLNVLSRDPTQPHTPILDPIYLPIKAIGSGSYGTVSKVINVSNGLTYASKRPSNLFGLDAADSVRITLGSDAEKQNKQTEEAFKMEIQIMKTILHKHIVKFVGYTLHPLQLIMEYMPLKNLRYQNEKSRVTFAETQLVLAQGLDALLYLHSSQITHRDIKPENILVQDRGESFHIRLGDFGFSKTGAWLTSGVGSPYYQAPEFIGCAPYDNKVDIWALGVVVLEYSYGIPRRHSEAHLTTIASTAQEAANTYPHSHFYSLVSRMLEMKPSDRASVSDLFAGKPTIDFTADFSSEYVGDASGSSTPTNRGPHEQSGTASASPDRGNQISAADLQSLIERRRKLSTNSDGRPHKRNKNLADGGDSAQLQSDKTVKHAPRKKSSI</sequence>
<dbReference type="InterPro" id="IPR053235">
    <property type="entry name" value="Ser_Thr_kinase"/>
</dbReference>
<feature type="region of interest" description="Disordered" evidence="2">
    <location>
        <begin position="478"/>
        <end position="564"/>
    </location>
</feature>
<dbReference type="STRING" id="1658172.A0A1B7NVU1"/>
<feature type="domain" description="Protein kinase" evidence="4">
    <location>
        <begin position="203"/>
        <end position="467"/>
    </location>
</feature>
<dbReference type="SUPFAM" id="SSF56112">
    <property type="entry name" value="Protein kinase-like (PK-like)"/>
    <property type="match status" value="1"/>
</dbReference>
<comment type="similarity">
    <text evidence="1">Belongs to the protein kinase superfamily. CAMK Ser/Thr protein kinase family. CHEK2 subfamily.</text>
</comment>
<keyword evidence="5" id="KW-0418">Kinase</keyword>
<dbReference type="InterPro" id="IPR011009">
    <property type="entry name" value="Kinase-like_dom_sf"/>
</dbReference>
<dbReference type="InterPro" id="IPR000719">
    <property type="entry name" value="Prot_kinase_dom"/>
</dbReference>
<keyword evidence="6" id="KW-1185">Reference proteome</keyword>
<protein>
    <submittedName>
        <fullName evidence="5">Serine/threonine protein kinase</fullName>
    </submittedName>
</protein>
<dbReference type="Gene3D" id="1.10.510.10">
    <property type="entry name" value="Transferase(Phosphotransferase) domain 1"/>
    <property type="match status" value="1"/>
</dbReference>
<reference evidence="5 6" key="1">
    <citation type="submission" date="2015-07" db="EMBL/GenBank/DDBJ databases">
        <title>Emmonsia species relationships and genome sequence.</title>
        <authorList>
            <person name="Cuomo C.A."/>
            <person name="Schwartz I.S."/>
            <person name="Kenyon C."/>
            <person name="de Hoog G.S."/>
            <person name="Govender N.P."/>
            <person name="Botha A."/>
            <person name="Moreno L."/>
            <person name="de Vries M."/>
            <person name="Munoz J.F."/>
            <person name="Stielow J.B."/>
        </authorList>
    </citation>
    <scope>NUCLEOTIDE SEQUENCE [LARGE SCALE GENOMIC DNA]</scope>
    <source>
        <strain evidence="5 6">CBS 136260</strain>
    </source>
</reference>
<evidence type="ECO:0000256" key="1">
    <source>
        <dbReference type="ARBA" id="ARBA00005575"/>
    </source>
</evidence>
<evidence type="ECO:0000256" key="2">
    <source>
        <dbReference type="SAM" id="MobiDB-lite"/>
    </source>
</evidence>
<dbReference type="Pfam" id="PF00069">
    <property type="entry name" value="Pkinase"/>
    <property type="match status" value="1"/>
</dbReference>
<evidence type="ECO:0000313" key="5">
    <source>
        <dbReference type="EMBL" id="OAX80861.1"/>
    </source>
</evidence>
<dbReference type="InterPro" id="IPR008271">
    <property type="entry name" value="Ser/Thr_kinase_AS"/>
</dbReference>
<dbReference type="PROSITE" id="PS00108">
    <property type="entry name" value="PROTEIN_KINASE_ST"/>
    <property type="match status" value="1"/>
</dbReference>
<dbReference type="GO" id="GO:0005524">
    <property type="term" value="F:ATP binding"/>
    <property type="evidence" value="ECO:0007669"/>
    <property type="project" value="InterPro"/>
</dbReference>
<dbReference type="Proteomes" id="UP000091918">
    <property type="component" value="Unassembled WGS sequence"/>
</dbReference>
<evidence type="ECO:0000313" key="6">
    <source>
        <dbReference type="Proteomes" id="UP000091918"/>
    </source>
</evidence>
<dbReference type="PROSITE" id="PS50006">
    <property type="entry name" value="FHA_DOMAIN"/>
    <property type="match status" value="1"/>
</dbReference>
<dbReference type="SMART" id="SM00220">
    <property type="entry name" value="S_TKc"/>
    <property type="match status" value="1"/>
</dbReference>
<dbReference type="PANTHER" id="PTHR24361">
    <property type="entry name" value="MITOGEN-ACTIVATED KINASE KINASE KINASE"/>
    <property type="match status" value="1"/>
</dbReference>
<dbReference type="AlphaFoldDB" id="A0A1B7NVU1"/>
<dbReference type="Gene3D" id="2.60.200.20">
    <property type="match status" value="1"/>
</dbReference>
<gene>
    <name evidence="5" type="ORF">ACJ72_04797</name>
</gene>
<feature type="compositionally biased region" description="Basic residues" evidence="2">
    <location>
        <begin position="555"/>
        <end position="564"/>
    </location>
</feature>
<organism evidence="5 6">
    <name type="scientific">Emergomyces africanus</name>
    <dbReference type="NCBI Taxonomy" id="1955775"/>
    <lineage>
        <taxon>Eukaryota</taxon>
        <taxon>Fungi</taxon>
        <taxon>Dikarya</taxon>
        <taxon>Ascomycota</taxon>
        <taxon>Pezizomycotina</taxon>
        <taxon>Eurotiomycetes</taxon>
        <taxon>Eurotiomycetidae</taxon>
        <taxon>Onygenales</taxon>
        <taxon>Ajellomycetaceae</taxon>
        <taxon>Emergomyces</taxon>
    </lineage>
</organism>
<feature type="domain" description="FHA" evidence="3">
    <location>
        <begin position="64"/>
        <end position="117"/>
    </location>
</feature>
<dbReference type="GO" id="GO:0005737">
    <property type="term" value="C:cytoplasm"/>
    <property type="evidence" value="ECO:0007669"/>
    <property type="project" value="TreeGrafter"/>
</dbReference>
<name>A0A1B7NVU1_9EURO</name>
<dbReference type="PROSITE" id="PS50011">
    <property type="entry name" value="PROTEIN_KINASE_DOM"/>
    <property type="match status" value="1"/>
</dbReference>
<dbReference type="OrthoDB" id="4186251at2759"/>
<keyword evidence="5" id="KW-0808">Transferase</keyword>
<dbReference type="GO" id="GO:0004674">
    <property type="term" value="F:protein serine/threonine kinase activity"/>
    <property type="evidence" value="ECO:0007669"/>
    <property type="project" value="UniProtKB-KW"/>
</dbReference>
<comment type="caution">
    <text evidence="5">The sequence shown here is derived from an EMBL/GenBank/DDBJ whole genome shotgun (WGS) entry which is preliminary data.</text>
</comment>
<feature type="compositionally biased region" description="Polar residues" evidence="2">
    <location>
        <begin position="482"/>
        <end position="510"/>
    </location>
</feature>
<accession>A0A1B7NVU1</accession>
<dbReference type="EMBL" id="LGUA01000601">
    <property type="protein sequence ID" value="OAX80861.1"/>
    <property type="molecule type" value="Genomic_DNA"/>
</dbReference>
<evidence type="ECO:0000259" key="4">
    <source>
        <dbReference type="PROSITE" id="PS50011"/>
    </source>
</evidence>
<proteinExistence type="inferred from homology"/>
<evidence type="ECO:0000259" key="3">
    <source>
        <dbReference type="PROSITE" id="PS50006"/>
    </source>
</evidence>
<dbReference type="InterPro" id="IPR000253">
    <property type="entry name" value="FHA_dom"/>
</dbReference>
<keyword evidence="5" id="KW-0723">Serine/threonine-protein kinase</keyword>